<name>A0A291LZR5_9RHOB</name>
<dbReference type="CDD" id="cd08497">
    <property type="entry name" value="MbnE-like"/>
    <property type="match status" value="1"/>
</dbReference>
<dbReference type="EMBL" id="CP021404">
    <property type="protein sequence ID" value="ATI42199.1"/>
    <property type="molecule type" value="Genomic_DNA"/>
</dbReference>
<dbReference type="RefSeq" id="WP_097373431.1">
    <property type="nucleotide sequence ID" value="NZ_CP021404.1"/>
</dbReference>
<dbReference type="GO" id="GO:1904680">
    <property type="term" value="F:peptide transmembrane transporter activity"/>
    <property type="evidence" value="ECO:0007669"/>
    <property type="project" value="TreeGrafter"/>
</dbReference>
<dbReference type="GO" id="GO:0015833">
    <property type="term" value="P:peptide transport"/>
    <property type="evidence" value="ECO:0007669"/>
    <property type="project" value="TreeGrafter"/>
</dbReference>
<evidence type="ECO:0000259" key="5">
    <source>
        <dbReference type="Pfam" id="PF00496"/>
    </source>
</evidence>
<dbReference type="Pfam" id="PF00496">
    <property type="entry name" value="SBP_bac_5"/>
    <property type="match status" value="1"/>
</dbReference>
<dbReference type="SUPFAM" id="SSF53850">
    <property type="entry name" value="Periplasmic binding protein-like II"/>
    <property type="match status" value="1"/>
</dbReference>
<evidence type="ECO:0000256" key="3">
    <source>
        <dbReference type="ARBA" id="ARBA00022729"/>
    </source>
</evidence>
<evidence type="ECO:0000313" key="7">
    <source>
        <dbReference type="Proteomes" id="UP000219050"/>
    </source>
</evidence>
<dbReference type="GO" id="GO:0043190">
    <property type="term" value="C:ATP-binding cassette (ABC) transporter complex"/>
    <property type="evidence" value="ECO:0007669"/>
    <property type="project" value="InterPro"/>
</dbReference>
<reference evidence="6 7" key="1">
    <citation type="submission" date="2017-05" db="EMBL/GenBank/DDBJ databases">
        <title>Comparative genomic and metabolic analysis of manganese-oxidizing mechanisms in Celeribater manganoxidans DY25T: its adaption to the environment of polymetallic nodule.</title>
        <authorList>
            <person name="Wang X."/>
        </authorList>
    </citation>
    <scope>NUCLEOTIDE SEQUENCE [LARGE SCALE GENOMIC DNA]</scope>
    <source>
        <strain evidence="6 7">DY25</strain>
    </source>
</reference>
<evidence type="ECO:0000313" key="6">
    <source>
        <dbReference type="EMBL" id="ATI42199.1"/>
    </source>
</evidence>
<evidence type="ECO:0000256" key="2">
    <source>
        <dbReference type="ARBA" id="ARBA00005695"/>
    </source>
</evidence>
<dbReference type="PIRSF" id="PIRSF002741">
    <property type="entry name" value="MppA"/>
    <property type="match status" value="1"/>
</dbReference>
<dbReference type="Proteomes" id="UP000219050">
    <property type="component" value="Chromosome"/>
</dbReference>
<proteinExistence type="inferred from homology"/>
<dbReference type="PANTHER" id="PTHR30290">
    <property type="entry name" value="PERIPLASMIC BINDING COMPONENT OF ABC TRANSPORTER"/>
    <property type="match status" value="1"/>
</dbReference>
<feature type="domain" description="Solute-binding protein family 5" evidence="5">
    <location>
        <begin position="108"/>
        <end position="513"/>
    </location>
</feature>
<dbReference type="PANTHER" id="PTHR30290:SF64">
    <property type="entry name" value="ABC TRANSPORTER PERIPLASMIC BINDING PROTEIN"/>
    <property type="match status" value="1"/>
</dbReference>
<keyword evidence="7" id="KW-1185">Reference proteome</keyword>
<gene>
    <name evidence="6" type="ORF">CBW24_09360</name>
</gene>
<sequence>MSLDFFKCRRGWLTGAATGLALSLGGGFAWAEPQHGIAMYGAPALPADFDHLPYVNPDAPKGGTFTFGEIGSYDSLNPFILKGSAPYGWRMYGFESLMGRSWDEPFTLYGLLAETVDTAEDRSWVEFTLRPEARFSDGSPVTVEDVIWSFETLGTLGHPRYHGGWAAIETAEQTGERTVRFTLSEPNNEMPLILGLRPILKKATYADRAFDASGLVAPVGSGPYVIGDYEPGRYMELVKDPDWWGVDLPFNRGQHNFKTLRYEWFGDGDVAFEAFRAGELSTNRETNKAKLASSYDFPAMRSGDVVVSEIPHERPSGIAGFVMNTRRAPFDDWRVRQAMIEAYNFEYISRILNNSSDPRITSYYSNSVLAMGDGPAEGRVADYLSAYADDLPPGAMEGYALPVSDGSEANRRGTRAAMRSLQDAGWTVENGVMTSPEGEPLRFEILLSSGATQIGNIADIYASALRRIGAQVTVTSADSAQYTERTNAFDFDMAWYVRSLSLSPGNEQYLYWGAEAAAQDGSRNWMGVASPAVDGLIGDMLQADTQEDFRAATRALDRVLTAGRYVVPNWFTEDSVLVHRKELKYPDTIPMYGDWIGFQPDIWWWSED</sequence>
<dbReference type="KEGG" id="cmag:CBW24_09360"/>
<comment type="similarity">
    <text evidence="2">Belongs to the bacterial solute-binding protein 5 family.</text>
</comment>
<dbReference type="Gene3D" id="3.40.190.10">
    <property type="entry name" value="Periplasmic binding protein-like II"/>
    <property type="match status" value="1"/>
</dbReference>
<organism evidence="6 7">
    <name type="scientific">Pacificitalea manganoxidans</name>
    <dbReference type="NCBI Taxonomy" id="1411902"/>
    <lineage>
        <taxon>Bacteria</taxon>
        <taxon>Pseudomonadati</taxon>
        <taxon>Pseudomonadota</taxon>
        <taxon>Alphaproteobacteria</taxon>
        <taxon>Rhodobacterales</taxon>
        <taxon>Paracoccaceae</taxon>
        <taxon>Pacificitalea</taxon>
    </lineage>
</organism>
<accession>A0A291LZR5</accession>
<dbReference type="InterPro" id="IPR030678">
    <property type="entry name" value="Peptide/Ni-bd"/>
</dbReference>
<protein>
    <submittedName>
        <fullName evidence="6">ABC transporter substrate-binding protein</fullName>
    </submittedName>
</protein>
<dbReference type="GO" id="GO:0042884">
    <property type="term" value="P:microcin transport"/>
    <property type="evidence" value="ECO:0007669"/>
    <property type="project" value="TreeGrafter"/>
</dbReference>
<dbReference type="OrthoDB" id="9803988at2"/>
<feature type="signal peptide" evidence="4">
    <location>
        <begin position="1"/>
        <end position="31"/>
    </location>
</feature>
<comment type="subcellular location">
    <subcellularLocation>
        <location evidence="1">Periplasm</location>
    </subcellularLocation>
</comment>
<dbReference type="GO" id="GO:0030288">
    <property type="term" value="C:outer membrane-bounded periplasmic space"/>
    <property type="evidence" value="ECO:0007669"/>
    <property type="project" value="TreeGrafter"/>
</dbReference>
<dbReference type="AlphaFoldDB" id="A0A291LZR5"/>
<evidence type="ECO:0000256" key="1">
    <source>
        <dbReference type="ARBA" id="ARBA00004418"/>
    </source>
</evidence>
<dbReference type="InterPro" id="IPR039424">
    <property type="entry name" value="SBP_5"/>
</dbReference>
<dbReference type="Gene3D" id="3.10.105.10">
    <property type="entry name" value="Dipeptide-binding Protein, Domain 3"/>
    <property type="match status" value="1"/>
</dbReference>
<dbReference type="InterPro" id="IPR000914">
    <property type="entry name" value="SBP_5_dom"/>
</dbReference>
<keyword evidence="3 4" id="KW-0732">Signal</keyword>
<feature type="chain" id="PRO_5013307814" evidence="4">
    <location>
        <begin position="32"/>
        <end position="608"/>
    </location>
</feature>
<evidence type="ECO:0000256" key="4">
    <source>
        <dbReference type="SAM" id="SignalP"/>
    </source>
</evidence>